<comment type="function">
    <text evidence="2">Catalyzes the condensation of isopentenyl diphosphate (IPP) with allylic pyrophosphates generating different type of terpenoids.</text>
</comment>
<reference evidence="3 4" key="1">
    <citation type="submission" date="2018-02" db="EMBL/GenBank/DDBJ databases">
        <title>Comparative genomes isolates from brazilian mangrove.</title>
        <authorList>
            <person name="Araujo J.E."/>
            <person name="Taketani R.G."/>
            <person name="Silva M.C.P."/>
            <person name="Loureco M.V."/>
            <person name="Andreote F.D."/>
        </authorList>
    </citation>
    <scope>NUCLEOTIDE SEQUENCE [LARGE SCALE GENOMIC DNA]</scope>
    <source>
        <strain evidence="3 4">HEX-2 MGV</strain>
    </source>
</reference>
<feature type="active site" description="Proton acceptor" evidence="2">
    <location>
        <position position="77"/>
    </location>
</feature>
<dbReference type="Gene3D" id="3.40.1180.10">
    <property type="entry name" value="Decaprenyl diphosphate synthase-like"/>
    <property type="match status" value="1"/>
</dbReference>
<dbReference type="GO" id="GO:0045547">
    <property type="term" value="F:ditrans,polycis-polyprenyl diphosphate synthase [(2E,6E)-farnesyl diphosphate specific] activity"/>
    <property type="evidence" value="ECO:0007669"/>
    <property type="project" value="TreeGrafter"/>
</dbReference>
<feature type="binding site" evidence="2">
    <location>
        <position position="80"/>
    </location>
    <ligand>
        <name>substrate</name>
    </ligand>
</feature>
<name>A0A2S8G7B0_9BACT</name>
<sequence>MSKTATTARHPIEDIPRERFPKHIAVIMDGNGRWAQRQGLPRIEGHRRGVHSVRATVEECARLKIDQLTLYCLSSENWKRPQHELDFLMHLLEQYMIEERATIMKQNVRVKIIGRRDGIPDQVQREMDKTIELSAANTGTTLCLAINYGGRAEMVDAVQCIAEGVKEGRLKTEDITEETIAEHLYTRGMPDPDLMIRTAGEMRISNFLLWQVSYSELWVTDLCWPEFREETLRDAIENFASRDRRFGGLTNQGPSGVDACSSGD</sequence>
<feature type="binding site" evidence="2">
    <location>
        <begin position="74"/>
        <end position="76"/>
    </location>
    <ligand>
        <name>substrate</name>
    </ligand>
</feature>
<feature type="binding site" evidence="2">
    <location>
        <position position="29"/>
    </location>
    <ligand>
        <name>Mg(2+)</name>
        <dbReference type="ChEBI" id="CHEBI:18420"/>
    </ligand>
</feature>
<dbReference type="GO" id="GO:0016094">
    <property type="term" value="P:polyprenol biosynthetic process"/>
    <property type="evidence" value="ECO:0007669"/>
    <property type="project" value="TreeGrafter"/>
</dbReference>
<feature type="binding site" evidence="2">
    <location>
        <position position="78"/>
    </location>
    <ligand>
        <name>substrate</name>
    </ligand>
</feature>
<feature type="binding site" evidence="2">
    <location>
        <position position="42"/>
    </location>
    <ligand>
        <name>substrate</name>
    </ligand>
</feature>
<dbReference type="InterPro" id="IPR036424">
    <property type="entry name" value="UPP_synth-like_sf"/>
</dbReference>
<evidence type="ECO:0000256" key="1">
    <source>
        <dbReference type="ARBA" id="ARBA00022679"/>
    </source>
</evidence>
<dbReference type="HAMAP" id="MF_01139">
    <property type="entry name" value="ISPT"/>
    <property type="match status" value="1"/>
</dbReference>
<feature type="binding site" evidence="2">
    <location>
        <position position="46"/>
    </location>
    <ligand>
        <name>substrate</name>
    </ligand>
</feature>
<dbReference type="NCBIfam" id="NF011405">
    <property type="entry name" value="PRK14830.1"/>
    <property type="match status" value="1"/>
</dbReference>
<dbReference type="PROSITE" id="PS01066">
    <property type="entry name" value="UPP_SYNTHASE"/>
    <property type="match status" value="1"/>
</dbReference>
<feature type="binding site" evidence="2">
    <location>
        <begin position="203"/>
        <end position="205"/>
    </location>
    <ligand>
        <name>substrate</name>
    </ligand>
</feature>
<evidence type="ECO:0000313" key="4">
    <source>
        <dbReference type="Proteomes" id="UP000240009"/>
    </source>
</evidence>
<evidence type="ECO:0000256" key="2">
    <source>
        <dbReference type="HAMAP-Rule" id="MF_01139"/>
    </source>
</evidence>
<feature type="active site" evidence="2">
    <location>
        <position position="29"/>
    </location>
</feature>
<dbReference type="InterPro" id="IPR018520">
    <property type="entry name" value="UPP_synth-like_CS"/>
</dbReference>
<dbReference type="NCBIfam" id="TIGR00055">
    <property type="entry name" value="uppS"/>
    <property type="match status" value="1"/>
</dbReference>
<dbReference type="InterPro" id="IPR001441">
    <property type="entry name" value="UPP_synth-like"/>
</dbReference>
<dbReference type="CDD" id="cd00475">
    <property type="entry name" value="Cis_IPPS"/>
    <property type="match status" value="1"/>
</dbReference>
<keyword evidence="2" id="KW-0460">Magnesium</keyword>
<dbReference type="FunFam" id="3.40.1180.10:FF:000001">
    <property type="entry name" value="(2E,6E)-farnesyl-diphosphate-specific ditrans,polycis-undecaprenyl-diphosphate synthase"/>
    <property type="match status" value="1"/>
</dbReference>
<dbReference type="AlphaFoldDB" id="A0A2S8G7B0"/>
<evidence type="ECO:0000313" key="3">
    <source>
        <dbReference type="EMBL" id="PQO40355.1"/>
    </source>
</evidence>
<feature type="binding site" evidence="2">
    <location>
        <begin position="30"/>
        <end position="33"/>
    </location>
    <ligand>
        <name>substrate</name>
    </ligand>
</feature>
<comment type="similarity">
    <text evidence="2">Belongs to the UPP synthase family.</text>
</comment>
<dbReference type="Proteomes" id="UP000240009">
    <property type="component" value="Unassembled WGS sequence"/>
</dbReference>
<dbReference type="RefSeq" id="WP_105349863.1">
    <property type="nucleotide sequence ID" value="NZ_PUIA01000014.1"/>
</dbReference>
<dbReference type="PANTHER" id="PTHR10291">
    <property type="entry name" value="DEHYDRODOLICHYL DIPHOSPHATE SYNTHASE FAMILY MEMBER"/>
    <property type="match status" value="1"/>
</dbReference>
<feature type="binding site" evidence="2">
    <location>
        <position position="34"/>
    </location>
    <ligand>
        <name>substrate</name>
    </ligand>
</feature>
<protein>
    <recommendedName>
        <fullName evidence="2">Isoprenyl transferase</fullName>
        <ecNumber evidence="2">2.5.1.-</ecNumber>
    </recommendedName>
</protein>
<dbReference type="EMBL" id="PUIA01000014">
    <property type="protein sequence ID" value="PQO40355.1"/>
    <property type="molecule type" value="Genomic_DNA"/>
</dbReference>
<dbReference type="OrthoDB" id="4191603at2"/>
<comment type="cofactor">
    <cofactor evidence="2">
        <name>Mg(2+)</name>
        <dbReference type="ChEBI" id="CHEBI:18420"/>
    </cofactor>
    <text evidence="2">Binds 2 magnesium ions per subunit.</text>
</comment>
<accession>A0A2S8G7B0</accession>
<dbReference type="SUPFAM" id="SSF64005">
    <property type="entry name" value="Undecaprenyl diphosphate synthase"/>
    <property type="match status" value="1"/>
</dbReference>
<feature type="binding site" evidence="2">
    <location>
        <position position="197"/>
    </location>
    <ligand>
        <name>substrate</name>
    </ligand>
</feature>
<comment type="subunit">
    <text evidence="2">Homodimer.</text>
</comment>
<keyword evidence="2" id="KW-0479">Metal-binding</keyword>
<dbReference type="Pfam" id="PF01255">
    <property type="entry name" value="Prenyltransf"/>
    <property type="match status" value="1"/>
</dbReference>
<dbReference type="PANTHER" id="PTHR10291:SF0">
    <property type="entry name" value="DEHYDRODOLICHYL DIPHOSPHATE SYNTHASE 2"/>
    <property type="match status" value="1"/>
</dbReference>
<comment type="caution">
    <text evidence="3">The sequence shown here is derived from an EMBL/GenBank/DDBJ whole genome shotgun (WGS) entry which is preliminary data.</text>
</comment>
<organism evidence="3 4">
    <name type="scientific">Blastopirellula marina</name>
    <dbReference type="NCBI Taxonomy" id="124"/>
    <lineage>
        <taxon>Bacteria</taxon>
        <taxon>Pseudomonadati</taxon>
        <taxon>Planctomycetota</taxon>
        <taxon>Planctomycetia</taxon>
        <taxon>Pirellulales</taxon>
        <taxon>Pirellulaceae</taxon>
        <taxon>Blastopirellula</taxon>
    </lineage>
</organism>
<gene>
    <name evidence="3" type="ORF">C5Y96_01805</name>
</gene>
<feature type="binding site" evidence="2">
    <location>
        <position position="216"/>
    </location>
    <ligand>
        <name>Mg(2+)</name>
        <dbReference type="ChEBI" id="CHEBI:18420"/>
    </ligand>
</feature>
<proteinExistence type="inferred from homology"/>
<dbReference type="GO" id="GO:0000287">
    <property type="term" value="F:magnesium ion binding"/>
    <property type="evidence" value="ECO:0007669"/>
    <property type="project" value="UniProtKB-UniRule"/>
</dbReference>
<dbReference type="EC" id="2.5.1.-" evidence="2"/>
<keyword evidence="1 2" id="KW-0808">Transferase</keyword>